<evidence type="ECO:0008006" key="4">
    <source>
        <dbReference type="Google" id="ProtNLM"/>
    </source>
</evidence>
<feature type="chain" id="PRO_5002675184" description="Lipoprotein" evidence="1">
    <location>
        <begin position="25"/>
        <end position="133"/>
    </location>
</feature>
<evidence type="ECO:0000313" key="3">
    <source>
        <dbReference type="Proteomes" id="UP000002332"/>
    </source>
</evidence>
<sequence length="133" mass="13867">MAKGMRSLKWGIIAGLLVPGFASADSSGEVGVALSAWAPESVTEQGARTTVVLDENTVTSQIFTQAISNGVCARIWLNQSSSGYLAGITEIAVVNKSQRQGFVLEGGKEICDELGLVPSSKIPEALAAKTRSL</sequence>
<name>A4V7M0_PSEFS</name>
<geneLocation type="plasmid" evidence="2 3">
    <name>pQBR103</name>
</geneLocation>
<organism evidence="2 3">
    <name type="scientific">Pseudomonas fluorescens (strain SBW25)</name>
    <dbReference type="NCBI Taxonomy" id="216595"/>
    <lineage>
        <taxon>Bacteria</taxon>
        <taxon>Pseudomonadati</taxon>
        <taxon>Pseudomonadota</taxon>
        <taxon>Gammaproteobacteria</taxon>
        <taxon>Pseudomonadales</taxon>
        <taxon>Pseudomonadaceae</taxon>
        <taxon>Pseudomonas</taxon>
    </lineage>
</organism>
<evidence type="ECO:0000313" key="2">
    <source>
        <dbReference type="EMBL" id="CAM96143.1"/>
    </source>
</evidence>
<gene>
    <name evidence="2" type="ordered locus">pQBR0111</name>
</gene>
<feature type="signal peptide" evidence="1">
    <location>
        <begin position="1"/>
        <end position="24"/>
    </location>
</feature>
<reference evidence="2 3" key="1">
    <citation type="journal article" date="2007" name="ISME J.">
        <title>Sequence-based analysis of pQBR103; a representative of a unique, transfer-proficient mega plasmid resident in the microbial community of sugar beet.</title>
        <authorList>
            <person name="Tett A."/>
            <person name="Spiers A.J."/>
            <person name="Crossman L.C."/>
            <person name="Ager D."/>
            <person name="Ciric L."/>
            <person name="Dow J.M."/>
            <person name="Fry J.C."/>
            <person name="Harris D."/>
            <person name="Lilley A."/>
            <person name="Oliver A."/>
            <person name="Parkhill J."/>
            <person name="Quail M.A."/>
            <person name="Rainey P.B."/>
            <person name="Saunders N.J."/>
            <person name="Seeger K."/>
            <person name="Snyder L.A.S."/>
            <person name="Squares R."/>
            <person name="Thomas C.M."/>
            <person name="Turner S.L."/>
            <person name="Zhang X.-X."/>
            <person name="Field D."/>
            <person name="Bailey M.J."/>
        </authorList>
    </citation>
    <scope>NUCLEOTIDE SEQUENCE [LARGE SCALE GENOMIC DNA]</scope>
    <source>
        <strain evidence="2 3">SBW25</strain>
    </source>
</reference>
<dbReference type="EMBL" id="AM235768">
    <property type="protein sequence ID" value="CAM96143.1"/>
    <property type="molecule type" value="Genomic_DNA"/>
</dbReference>
<accession>A4V7M0</accession>
<dbReference type="AlphaFoldDB" id="A4V7M0"/>
<protein>
    <recommendedName>
        <fullName evidence="4">Lipoprotein</fullName>
    </recommendedName>
</protein>
<proteinExistence type="predicted"/>
<dbReference type="Proteomes" id="UP000002332">
    <property type="component" value="Plasmid pQBR103"/>
</dbReference>
<keyword evidence="2" id="KW-0614">Plasmid</keyword>
<keyword evidence="1" id="KW-0732">Signal</keyword>
<evidence type="ECO:0000256" key="1">
    <source>
        <dbReference type="SAM" id="SignalP"/>
    </source>
</evidence>